<gene>
    <name evidence="1" type="ORF">SAMN04489757_13819</name>
</gene>
<protein>
    <submittedName>
        <fullName evidence="1">Uncharacterized protein</fullName>
    </submittedName>
</protein>
<evidence type="ECO:0000313" key="2">
    <source>
        <dbReference type="Proteomes" id="UP000198806"/>
    </source>
</evidence>
<keyword evidence="2" id="KW-1185">Reference proteome</keyword>
<accession>A0A1I5I3C6</accession>
<dbReference type="AlphaFoldDB" id="A0A1I5I3C6"/>
<organism evidence="1 2">
    <name type="scientific">Anaerocolumna aminovalerica</name>
    <dbReference type="NCBI Taxonomy" id="1527"/>
    <lineage>
        <taxon>Bacteria</taxon>
        <taxon>Bacillati</taxon>
        <taxon>Bacillota</taxon>
        <taxon>Clostridia</taxon>
        <taxon>Lachnospirales</taxon>
        <taxon>Lachnospiraceae</taxon>
        <taxon>Anaerocolumna</taxon>
    </lineage>
</organism>
<dbReference type="EMBL" id="FOWD01000038">
    <property type="protein sequence ID" value="SFO54690.1"/>
    <property type="molecule type" value="Genomic_DNA"/>
</dbReference>
<evidence type="ECO:0000313" key="1">
    <source>
        <dbReference type="EMBL" id="SFO54690.1"/>
    </source>
</evidence>
<proteinExistence type="predicted"/>
<reference evidence="1 2" key="1">
    <citation type="submission" date="2016-10" db="EMBL/GenBank/DDBJ databases">
        <authorList>
            <person name="de Groot N.N."/>
        </authorList>
    </citation>
    <scope>NUCLEOTIDE SEQUENCE [LARGE SCALE GENOMIC DNA]</scope>
    <source>
        <strain evidence="1 2">DSM 1283</strain>
    </source>
</reference>
<name>A0A1I5I3C6_9FIRM</name>
<dbReference type="Proteomes" id="UP000198806">
    <property type="component" value="Unassembled WGS sequence"/>
</dbReference>
<sequence length="67" mass="7939">MGIYNRRTKPIPITIRPLKSGYIYGIRTGVDYKKNNDILNNVNLIEFYNKGDLTYADYINTRRKIIR</sequence>